<dbReference type="InterPro" id="IPR050205">
    <property type="entry name" value="CDPK_Ser/Thr_kinases"/>
</dbReference>
<evidence type="ECO:0000256" key="3">
    <source>
        <dbReference type="ARBA" id="ARBA00012513"/>
    </source>
</evidence>
<dbReference type="CDD" id="cd05117">
    <property type="entry name" value="STKc_CAMK"/>
    <property type="match status" value="1"/>
</dbReference>
<evidence type="ECO:0000256" key="1">
    <source>
        <dbReference type="ARBA" id="ARBA00001946"/>
    </source>
</evidence>
<keyword evidence="21" id="KW-1185">Reference proteome</keyword>
<dbReference type="FunFam" id="1.10.238.10:FF:000003">
    <property type="entry name" value="Calmodulin A"/>
    <property type="match status" value="1"/>
</dbReference>
<dbReference type="SMART" id="SM00220">
    <property type="entry name" value="S_TKc"/>
    <property type="match status" value="1"/>
</dbReference>
<evidence type="ECO:0000256" key="14">
    <source>
        <dbReference type="ARBA" id="ARBA00048679"/>
    </source>
</evidence>
<evidence type="ECO:0000256" key="17">
    <source>
        <dbReference type="SAM" id="Coils"/>
    </source>
</evidence>
<keyword evidence="10" id="KW-0106">Calcium</keyword>
<dbReference type="GO" id="GO:0005524">
    <property type="term" value="F:ATP binding"/>
    <property type="evidence" value="ECO:0007669"/>
    <property type="project" value="UniProtKB-UniRule"/>
</dbReference>
<evidence type="ECO:0000313" key="20">
    <source>
        <dbReference type="EMBL" id="CAG9321555.1"/>
    </source>
</evidence>
<dbReference type="InterPro" id="IPR000719">
    <property type="entry name" value="Prot_kinase_dom"/>
</dbReference>
<evidence type="ECO:0000256" key="5">
    <source>
        <dbReference type="ARBA" id="ARBA00022679"/>
    </source>
</evidence>
<evidence type="ECO:0000256" key="9">
    <source>
        <dbReference type="ARBA" id="ARBA00022777"/>
    </source>
</evidence>
<evidence type="ECO:0000256" key="2">
    <source>
        <dbReference type="ARBA" id="ARBA00011245"/>
    </source>
</evidence>
<dbReference type="Pfam" id="PF00069">
    <property type="entry name" value="Pkinase"/>
    <property type="match status" value="1"/>
</dbReference>
<dbReference type="Proteomes" id="UP001162131">
    <property type="component" value="Unassembled WGS sequence"/>
</dbReference>
<keyword evidence="7" id="KW-0677">Repeat</keyword>
<name>A0AAU9J8P3_9CILI</name>
<keyword evidence="6" id="KW-0479">Metal-binding</keyword>
<evidence type="ECO:0000259" key="18">
    <source>
        <dbReference type="PROSITE" id="PS50011"/>
    </source>
</evidence>
<keyword evidence="4 16" id="KW-0723">Serine/threonine-protein kinase</keyword>
<evidence type="ECO:0000256" key="16">
    <source>
        <dbReference type="RuleBase" id="RU000304"/>
    </source>
</evidence>
<comment type="catalytic activity">
    <reaction evidence="14">
        <text>L-seryl-[protein] + ATP = O-phospho-L-seryl-[protein] + ADP + H(+)</text>
        <dbReference type="Rhea" id="RHEA:17989"/>
        <dbReference type="Rhea" id="RHEA-COMP:9863"/>
        <dbReference type="Rhea" id="RHEA-COMP:11604"/>
        <dbReference type="ChEBI" id="CHEBI:15378"/>
        <dbReference type="ChEBI" id="CHEBI:29999"/>
        <dbReference type="ChEBI" id="CHEBI:30616"/>
        <dbReference type="ChEBI" id="CHEBI:83421"/>
        <dbReference type="ChEBI" id="CHEBI:456216"/>
        <dbReference type="EC" id="2.7.11.1"/>
    </reaction>
</comment>
<dbReference type="FunFam" id="3.30.200.20:FF:000315">
    <property type="entry name" value="Calcium-dependent protein kinase 3"/>
    <property type="match status" value="1"/>
</dbReference>
<keyword evidence="11 15" id="KW-0067">ATP-binding</keyword>
<dbReference type="PROSITE" id="PS00018">
    <property type="entry name" value="EF_HAND_1"/>
    <property type="match status" value="1"/>
</dbReference>
<dbReference type="PROSITE" id="PS50011">
    <property type="entry name" value="PROTEIN_KINASE_DOM"/>
    <property type="match status" value="1"/>
</dbReference>
<evidence type="ECO:0000256" key="7">
    <source>
        <dbReference type="ARBA" id="ARBA00022737"/>
    </source>
</evidence>
<dbReference type="PANTHER" id="PTHR24349">
    <property type="entry name" value="SERINE/THREONINE-PROTEIN KINASE"/>
    <property type="match status" value="1"/>
</dbReference>
<feature type="coiled-coil region" evidence="17">
    <location>
        <begin position="83"/>
        <end position="110"/>
    </location>
</feature>
<dbReference type="GO" id="GO:0005509">
    <property type="term" value="F:calcium ion binding"/>
    <property type="evidence" value="ECO:0007669"/>
    <property type="project" value="InterPro"/>
</dbReference>
<dbReference type="Gene3D" id="3.30.200.20">
    <property type="entry name" value="Phosphorylase Kinase, domain 1"/>
    <property type="match status" value="1"/>
</dbReference>
<gene>
    <name evidence="20" type="ORF">BSTOLATCC_MIC28834</name>
</gene>
<dbReference type="FunFam" id="1.10.510.10:FF:000571">
    <property type="entry name" value="Maternal embryonic leucine zipper kinase"/>
    <property type="match status" value="1"/>
</dbReference>
<proteinExistence type="inferred from homology"/>
<dbReference type="InterPro" id="IPR011009">
    <property type="entry name" value="Kinase-like_dom_sf"/>
</dbReference>
<comment type="caution">
    <text evidence="20">The sequence shown here is derived from an EMBL/GenBank/DDBJ whole genome shotgun (WGS) entry which is preliminary data.</text>
</comment>
<reference evidence="20" key="1">
    <citation type="submission" date="2021-09" db="EMBL/GenBank/DDBJ databases">
        <authorList>
            <consortium name="AG Swart"/>
            <person name="Singh M."/>
            <person name="Singh A."/>
            <person name="Seah K."/>
            <person name="Emmerich C."/>
        </authorList>
    </citation>
    <scope>NUCLEOTIDE SEQUENCE</scope>
    <source>
        <strain evidence="20">ATCC30299</strain>
    </source>
</reference>
<feature type="domain" description="Protein kinase" evidence="18">
    <location>
        <begin position="56"/>
        <end position="311"/>
    </location>
</feature>
<keyword evidence="9" id="KW-0418">Kinase</keyword>
<dbReference type="InterPro" id="IPR011992">
    <property type="entry name" value="EF-hand-dom_pair"/>
</dbReference>
<dbReference type="InterPro" id="IPR008271">
    <property type="entry name" value="Ser/Thr_kinase_AS"/>
</dbReference>
<comment type="similarity">
    <text evidence="12">Belongs to the protein kinase superfamily. Ser/Thr protein kinase family. CDPK subfamily.</text>
</comment>
<dbReference type="Pfam" id="PF13499">
    <property type="entry name" value="EF-hand_7"/>
    <property type="match status" value="1"/>
</dbReference>
<dbReference type="InterPro" id="IPR017441">
    <property type="entry name" value="Protein_kinase_ATP_BS"/>
</dbReference>
<dbReference type="SUPFAM" id="SSF47473">
    <property type="entry name" value="EF-hand"/>
    <property type="match status" value="1"/>
</dbReference>
<evidence type="ECO:0000313" key="21">
    <source>
        <dbReference type="Proteomes" id="UP001162131"/>
    </source>
</evidence>
<dbReference type="CDD" id="cd00051">
    <property type="entry name" value="EFh"/>
    <property type="match status" value="2"/>
</dbReference>
<evidence type="ECO:0000256" key="8">
    <source>
        <dbReference type="ARBA" id="ARBA00022741"/>
    </source>
</evidence>
<feature type="binding site" evidence="15">
    <location>
        <position position="86"/>
    </location>
    <ligand>
        <name>ATP</name>
        <dbReference type="ChEBI" id="CHEBI:30616"/>
    </ligand>
</feature>
<keyword evidence="8 15" id="KW-0547">Nucleotide-binding</keyword>
<dbReference type="InterPro" id="IPR002048">
    <property type="entry name" value="EF_hand_dom"/>
</dbReference>
<keyword evidence="5" id="KW-0808">Transferase</keyword>
<evidence type="ECO:0000256" key="13">
    <source>
        <dbReference type="ARBA" id="ARBA00047899"/>
    </source>
</evidence>
<evidence type="ECO:0000256" key="11">
    <source>
        <dbReference type="ARBA" id="ARBA00022840"/>
    </source>
</evidence>
<accession>A0AAU9J8P3</accession>
<organism evidence="20 21">
    <name type="scientific">Blepharisma stoltei</name>
    <dbReference type="NCBI Taxonomy" id="1481888"/>
    <lineage>
        <taxon>Eukaryota</taxon>
        <taxon>Sar</taxon>
        <taxon>Alveolata</taxon>
        <taxon>Ciliophora</taxon>
        <taxon>Postciliodesmatophora</taxon>
        <taxon>Heterotrichea</taxon>
        <taxon>Heterotrichida</taxon>
        <taxon>Blepharismidae</taxon>
        <taxon>Blepharisma</taxon>
    </lineage>
</organism>
<evidence type="ECO:0000256" key="6">
    <source>
        <dbReference type="ARBA" id="ARBA00022723"/>
    </source>
</evidence>
<comment type="cofactor">
    <cofactor evidence="1">
        <name>Mg(2+)</name>
        <dbReference type="ChEBI" id="CHEBI:18420"/>
    </cofactor>
</comment>
<dbReference type="AlphaFoldDB" id="A0AAU9J8P3"/>
<feature type="domain" description="EF-hand" evidence="19">
    <location>
        <begin position="390"/>
        <end position="425"/>
    </location>
</feature>
<evidence type="ECO:0000256" key="4">
    <source>
        <dbReference type="ARBA" id="ARBA00022527"/>
    </source>
</evidence>
<keyword evidence="17" id="KW-0175">Coiled coil</keyword>
<dbReference type="EMBL" id="CAJZBQ010000028">
    <property type="protein sequence ID" value="CAG9321555.1"/>
    <property type="molecule type" value="Genomic_DNA"/>
</dbReference>
<protein>
    <recommendedName>
        <fullName evidence="3">non-specific serine/threonine protein kinase</fullName>
        <ecNumber evidence="3">2.7.11.1</ecNumber>
    </recommendedName>
</protein>
<comment type="catalytic activity">
    <reaction evidence="13">
        <text>L-threonyl-[protein] + ATP = O-phospho-L-threonyl-[protein] + ADP + H(+)</text>
        <dbReference type="Rhea" id="RHEA:46608"/>
        <dbReference type="Rhea" id="RHEA-COMP:11060"/>
        <dbReference type="Rhea" id="RHEA-COMP:11605"/>
        <dbReference type="ChEBI" id="CHEBI:15378"/>
        <dbReference type="ChEBI" id="CHEBI:30013"/>
        <dbReference type="ChEBI" id="CHEBI:30616"/>
        <dbReference type="ChEBI" id="CHEBI:61977"/>
        <dbReference type="ChEBI" id="CHEBI:456216"/>
        <dbReference type="EC" id="2.7.11.1"/>
    </reaction>
</comment>
<dbReference type="Gene3D" id="1.10.238.10">
    <property type="entry name" value="EF-hand"/>
    <property type="match status" value="2"/>
</dbReference>
<evidence type="ECO:0000256" key="15">
    <source>
        <dbReference type="PROSITE-ProRule" id="PRU10141"/>
    </source>
</evidence>
<dbReference type="Gene3D" id="1.10.510.10">
    <property type="entry name" value="Transferase(Phosphotransferase) domain 1"/>
    <property type="match status" value="1"/>
</dbReference>
<dbReference type="SUPFAM" id="SSF56112">
    <property type="entry name" value="Protein kinase-like (PK-like)"/>
    <property type="match status" value="1"/>
</dbReference>
<dbReference type="EC" id="2.7.11.1" evidence="3"/>
<evidence type="ECO:0000256" key="10">
    <source>
        <dbReference type="ARBA" id="ARBA00022837"/>
    </source>
</evidence>
<comment type="subunit">
    <text evidence="2">Monomer.</text>
</comment>
<dbReference type="InterPro" id="IPR018247">
    <property type="entry name" value="EF_Hand_1_Ca_BS"/>
</dbReference>
<evidence type="ECO:0000256" key="12">
    <source>
        <dbReference type="ARBA" id="ARBA00024334"/>
    </source>
</evidence>
<sequence>MGCCAAKHSPTSPQTVVASSLTVPNKEGSIDASIQTPKSQTNDALYIITDDIHKYYDLQKVLGKGFYGVVKLGVSKLGNHQKYAIKSLNKEKIKKDIQSLQRELTILKTSDHPNIIKLYEVFEDENFIHIVMEYCSGGELFDKINKKTRFTERESAHASYKMFYAINHLHTGNIAHRDLKPENCLFDSNKEDAELKLVDFGLASKFSGMTMKTMVGTALYVAPEVLGEKYGPECDVWSLGVITYTMIAGYQPFRGETNKEVFKSIRKANISMKEPEFERVSKEFKDFIRRVLCPDPSKRITAAEALRHPWFTLMGANRLKPLDMNVISRLRSFTSTHRLKVEAIRIIIKFMNVKETSLALDNFKVLDTDLTGFITVQGLEQSLRAANIEITASELNNIFIQVDLNGNGKINYTEFVIATLDPAIMMKEENLMAAYKTFDIDDVGYFTASQVKRVIDKSGRTITEHEVEEMMNLNWLKQHGKVDYEDFVKLFDENPPSARA</sequence>
<dbReference type="GO" id="GO:0004674">
    <property type="term" value="F:protein serine/threonine kinase activity"/>
    <property type="evidence" value="ECO:0007669"/>
    <property type="project" value="UniProtKB-KW"/>
</dbReference>
<dbReference type="PROSITE" id="PS00107">
    <property type="entry name" value="PROTEIN_KINASE_ATP"/>
    <property type="match status" value="1"/>
</dbReference>
<dbReference type="PROSITE" id="PS50222">
    <property type="entry name" value="EF_HAND_2"/>
    <property type="match status" value="1"/>
</dbReference>
<evidence type="ECO:0000259" key="19">
    <source>
        <dbReference type="PROSITE" id="PS50222"/>
    </source>
</evidence>
<dbReference type="PROSITE" id="PS00108">
    <property type="entry name" value="PROTEIN_KINASE_ST"/>
    <property type="match status" value="1"/>
</dbReference>